<dbReference type="AlphaFoldDB" id="A0A380TIM1"/>
<dbReference type="GO" id="GO:0031167">
    <property type="term" value="P:rRNA methylation"/>
    <property type="evidence" value="ECO:0007669"/>
    <property type="project" value="InterPro"/>
</dbReference>
<dbReference type="Gene3D" id="3.40.50.150">
    <property type="entry name" value="Vaccinia Virus protein VP39"/>
    <property type="match status" value="1"/>
</dbReference>
<dbReference type="GO" id="GO:0008168">
    <property type="term" value="F:methyltransferase activity"/>
    <property type="evidence" value="ECO:0007669"/>
    <property type="project" value="UniProtKB-KW"/>
</dbReference>
<reference evidence="3" key="1">
    <citation type="submission" date="2018-07" db="EMBL/GenBank/DDBJ databases">
        <authorList>
            <person name="Quirk P.G."/>
            <person name="Krulwich T.A."/>
        </authorList>
    </citation>
    <scope>NUCLEOTIDE SEQUENCE</scope>
</reference>
<keyword evidence="2 3" id="KW-0808">Transferase</keyword>
<dbReference type="Pfam" id="PF03602">
    <property type="entry name" value="Cons_hypoth95"/>
    <property type="match status" value="1"/>
</dbReference>
<evidence type="ECO:0000313" key="3">
    <source>
        <dbReference type="EMBL" id="SUS08146.1"/>
    </source>
</evidence>
<evidence type="ECO:0000256" key="2">
    <source>
        <dbReference type="ARBA" id="ARBA00022679"/>
    </source>
</evidence>
<dbReference type="CDD" id="cd02440">
    <property type="entry name" value="AdoMet_MTases"/>
    <property type="match status" value="1"/>
</dbReference>
<sequence length="194" mass="20135">MRIIAGKHRGRRIVPPATLPLRPTLERVRQSVFDILAHGLGWAGFADAAVLDVFAGSGAYGLEALSRGARHACFIDIDAQGLKAIERNAAVIGESRSVTFLQLDAARLPSPPATAGTPAALAFLAPPYGAGLAVPALTGLARGWLAPDALAVVEVATAEPFAAPPPFRIVDERTVGPARIVFCRLDGGTATSRA</sequence>
<dbReference type="PIRSF" id="PIRSF004553">
    <property type="entry name" value="CHP00095"/>
    <property type="match status" value="1"/>
</dbReference>
<dbReference type="EMBL" id="UIDG01000547">
    <property type="protein sequence ID" value="SUS08146.1"/>
    <property type="molecule type" value="Genomic_DNA"/>
</dbReference>
<accession>A0A380TIM1</accession>
<proteinExistence type="predicted"/>
<dbReference type="InterPro" id="IPR029063">
    <property type="entry name" value="SAM-dependent_MTases_sf"/>
</dbReference>
<keyword evidence="1 3" id="KW-0489">Methyltransferase</keyword>
<dbReference type="PANTHER" id="PTHR43542">
    <property type="entry name" value="METHYLTRANSFERASE"/>
    <property type="match status" value="1"/>
</dbReference>
<organism evidence="3">
    <name type="scientific">metagenome</name>
    <dbReference type="NCBI Taxonomy" id="256318"/>
    <lineage>
        <taxon>unclassified sequences</taxon>
        <taxon>metagenomes</taxon>
    </lineage>
</organism>
<gene>
    <name evidence="3" type="ORF">DF3PB_5910002</name>
</gene>
<protein>
    <submittedName>
        <fullName evidence="3">16S rRNA (Guanine(966)-N(2))-methyltransferase RsmD</fullName>
    </submittedName>
</protein>
<dbReference type="PANTHER" id="PTHR43542:SF1">
    <property type="entry name" value="METHYLTRANSFERASE"/>
    <property type="match status" value="1"/>
</dbReference>
<name>A0A380TIM1_9ZZZZ</name>
<dbReference type="SUPFAM" id="SSF53335">
    <property type="entry name" value="S-adenosyl-L-methionine-dependent methyltransferases"/>
    <property type="match status" value="1"/>
</dbReference>
<dbReference type="InterPro" id="IPR004398">
    <property type="entry name" value="RNA_MeTrfase_RsmD"/>
</dbReference>
<evidence type="ECO:0000256" key="1">
    <source>
        <dbReference type="ARBA" id="ARBA00022603"/>
    </source>
</evidence>